<evidence type="ECO:0000313" key="1">
    <source>
        <dbReference type="EMBL" id="CAL1293816.1"/>
    </source>
</evidence>
<feature type="non-terminal residue" evidence="1">
    <location>
        <position position="47"/>
    </location>
</feature>
<dbReference type="EMBL" id="CAXIEN010000335">
    <property type="protein sequence ID" value="CAL1293816.1"/>
    <property type="molecule type" value="Genomic_DNA"/>
</dbReference>
<dbReference type="Proteomes" id="UP001497382">
    <property type="component" value="Unassembled WGS sequence"/>
</dbReference>
<name>A0AAV2BC94_9ARAC</name>
<proteinExistence type="predicted"/>
<keyword evidence="2" id="KW-1185">Reference proteome</keyword>
<evidence type="ECO:0000313" key="2">
    <source>
        <dbReference type="Proteomes" id="UP001497382"/>
    </source>
</evidence>
<gene>
    <name evidence="1" type="ORF">LARSCL_LOCUS18413</name>
</gene>
<reference evidence="1 2" key="1">
    <citation type="submission" date="2024-04" db="EMBL/GenBank/DDBJ databases">
        <authorList>
            <person name="Rising A."/>
            <person name="Reimegard J."/>
            <person name="Sonavane S."/>
            <person name="Akerstrom W."/>
            <person name="Nylinder S."/>
            <person name="Hedman E."/>
            <person name="Kallberg Y."/>
        </authorList>
    </citation>
    <scope>NUCLEOTIDE SEQUENCE [LARGE SCALE GENOMIC DNA]</scope>
</reference>
<comment type="caution">
    <text evidence="1">The sequence shown here is derived from an EMBL/GenBank/DDBJ whole genome shotgun (WGS) entry which is preliminary data.</text>
</comment>
<protein>
    <submittedName>
        <fullName evidence="1">Uncharacterized protein</fullName>
    </submittedName>
</protein>
<organism evidence="1 2">
    <name type="scientific">Larinioides sclopetarius</name>
    <dbReference type="NCBI Taxonomy" id="280406"/>
    <lineage>
        <taxon>Eukaryota</taxon>
        <taxon>Metazoa</taxon>
        <taxon>Ecdysozoa</taxon>
        <taxon>Arthropoda</taxon>
        <taxon>Chelicerata</taxon>
        <taxon>Arachnida</taxon>
        <taxon>Araneae</taxon>
        <taxon>Araneomorphae</taxon>
        <taxon>Entelegynae</taxon>
        <taxon>Araneoidea</taxon>
        <taxon>Araneidae</taxon>
        <taxon>Larinioides</taxon>
    </lineage>
</organism>
<sequence length="47" mass="5432">MPTGPTISSRYESTCRALMPVRNHLAYQHIDTYEVQTPAKTYFLSKQ</sequence>
<accession>A0AAV2BC94</accession>
<dbReference type="AlphaFoldDB" id="A0AAV2BC94"/>